<dbReference type="AlphaFoldDB" id="A0AAD2CAI9"/>
<sequence length="467" mass="52057">MTEESPPLHPKSQRSSNPFSESCRNNFPSLENAFVLPTKGSSGGGGGSSSDDFQSVCSQGSSFLNMSIGAMAALADHMRHVAKYGIDGEKTSELTTSDDTENNEADTSRNLSDEKWNYLMDHSNVNTDGSFAAIFENATGVDISFAATDTSCDYFNTSRVKDLATPERARDIQGIVSTREDEYYFGEEDEEDDDDEEGNRSSPFDQGQEEDCIEGLSRTLSFESLNNVNISYISNAGSEFLRRNNPEDSFQEPEDAFNFLNIASPGSRFHDSSFSSSPKKKPLASRDTTPNFPSFSSRSNQKRYLPPRRPQYSTWDKENATVNRSFGKKNNKIVTKANSPPKPLEKNRPRDFVKVISGGGDDEDDPSPISLAQTTPSPENEKLESLLTGRRKYRTVVPRRVFLDSPQEFPEEQDSFSAFLPDEEEEDNSNHGDYDVEEEFDHFEDGEEGVIFSPVQALTESFEAFFG</sequence>
<feature type="compositionally biased region" description="Basic and acidic residues" evidence="1">
    <location>
        <begin position="343"/>
        <end position="353"/>
    </location>
</feature>
<feature type="region of interest" description="Disordered" evidence="1">
    <location>
        <begin position="1"/>
        <end position="24"/>
    </location>
</feature>
<dbReference type="Proteomes" id="UP001295423">
    <property type="component" value="Unassembled WGS sequence"/>
</dbReference>
<feature type="region of interest" description="Disordered" evidence="1">
    <location>
        <begin position="34"/>
        <end position="53"/>
    </location>
</feature>
<reference evidence="2" key="1">
    <citation type="submission" date="2023-08" db="EMBL/GenBank/DDBJ databases">
        <authorList>
            <person name="Audoor S."/>
            <person name="Bilcke G."/>
        </authorList>
    </citation>
    <scope>NUCLEOTIDE SEQUENCE</scope>
</reference>
<feature type="region of interest" description="Disordered" evidence="1">
    <location>
        <begin position="268"/>
        <end position="383"/>
    </location>
</feature>
<evidence type="ECO:0000313" key="3">
    <source>
        <dbReference type="Proteomes" id="UP001295423"/>
    </source>
</evidence>
<feature type="region of interest" description="Disordered" evidence="1">
    <location>
        <begin position="405"/>
        <end position="434"/>
    </location>
</feature>
<comment type="caution">
    <text evidence="2">The sequence shown here is derived from an EMBL/GenBank/DDBJ whole genome shotgun (WGS) entry which is preliminary data.</text>
</comment>
<proteinExistence type="predicted"/>
<feature type="region of interest" description="Disordered" evidence="1">
    <location>
        <begin position="171"/>
        <end position="215"/>
    </location>
</feature>
<accession>A0AAD2CAI9</accession>
<feature type="compositionally biased region" description="Low complexity" evidence="1">
    <location>
        <begin position="268"/>
        <end position="277"/>
    </location>
</feature>
<evidence type="ECO:0000313" key="2">
    <source>
        <dbReference type="EMBL" id="CAJ1905274.1"/>
    </source>
</evidence>
<evidence type="ECO:0000256" key="1">
    <source>
        <dbReference type="SAM" id="MobiDB-lite"/>
    </source>
</evidence>
<dbReference type="EMBL" id="CAKOGP040000001">
    <property type="protein sequence ID" value="CAJ1905274.1"/>
    <property type="molecule type" value="Genomic_DNA"/>
</dbReference>
<name>A0AAD2CAI9_9STRA</name>
<feature type="compositionally biased region" description="Polar residues" evidence="1">
    <location>
        <begin position="286"/>
        <end position="299"/>
    </location>
</feature>
<protein>
    <submittedName>
        <fullName evidence="2">Uncharacterized protein</fullName>
    </submittedName>
</protein>
<gene>
    <name evidence="2" type="ORF">CYCCA115_LOCUS426</name>
</gene>
<keyword evidence="3" id="KW-1185">Reference proteome</keyword>
<feature type="compositionally biased region" description="Polar residues" evidence="1">
    <location>
        <begin position="13"/>
        <end position="24"/>
    </location>
</feature>
<feature type="compositionally biased region" description="Acidic residues" evidence="1">
    <location>
        <begin position="183"/>
        <end position="197"/>
    </location>
</feature>
<organism evidence="2 3">
    <name type="scientific">Cylindrotheca closterium</name>
    <dbReference type="NCBI Taxonomy" id="2856"/>
    <lineage>
        <taxon>Eukaryota</taxon>
        <taxon>Sar</taxon>
        <taxon>Stramenopiles</taxon>
        <taxon>Ochrophyta</taxon>
        <taxon>Bacillariophyta</taxon>
        <taxon>Bacillariophyceae</taxon>
        <taxon>Bacillariophycidae</taxon>
        <taxon>Bacillariales</taxon>
        <taxon>Bacillariaceae</taxon>
        <taxon>Cylindrotheca</taxon>
    </lineage>
</organism>